<gene>
    <name evidence="1" type="ORF">K2173_020147</name>
</gene>
<dbReference type="AlphaFoldDB" id="A0AAV8UBH8"/>
<proteinExistence type="predicted"/>
<protein>
    <submittedName>
        <fullName evidence="1">Uncharacterized protein</fullName>
    </submittedName>
</protein>
<dbReference type="Proteomes" id="UP001159364">
    <property type="component" value="Linkage Group LG01"/>
</dbReference>
<reference evidence="1 2" key="1">
    <citation type="submission" date="2021-09" db="EMBL/GenBank/DDBJ databases">
        <title>Genomic insights and catalytic innovation underlie evolution of tropane alkaloids biosynthesis.</title>
        <authorList>
            <person name="Wang Y.-J."/>
            <person name="Tian T."/>
            <person name="Huang J.-P."/>
            <person name="Huang S.-X."/>
        </authorList>
    </citation>
    <scope>NUCLEOTIDE SEQUENCE [LARGE SCALE GENOMIC DNA]</scope>
    <source>
        <strain evidence="1">KIB-2018</strain>
        <tissue evidence="1">Leaf</tissue>
    </source>
</reference>
<comment type="caution">
    <text evidence="1">The sequence shown here is derived from an EMBL/GenBank/DDBJ whole genome shotgun (WGS) entry which is preliminary data.</text>
</comment>
<sequence>MIPTLDDVYSYSPFQLLLDNFGVMDADTWILFSQRKTGINIAQEGYYQDRITRRILLRGSAEDELYKLPGFMTT</sequence>
<evidence type="ECO:0000313" key="1">
    <source>
        <dbReference type="EMBL" id="KAJ8775143.1"/>
    </source>
</evidence>
<accession>A0AAV8UBH8</accession>
<name>A0AAV8UBH8_9ROSI</name>
<organism evidence="1 2">
    <name type="scientific">Erythroxylum novogranatense</name>
    <dbReference type="NCBI Taxonomy" id="1862640"/>
    <lineage>
        <taxon>Eukaryota</taxon>
        <taxon>Viridiplantae</taxon>
        <taxon>Streptophyta</taxon>
        <taxon>Embryophyta</taxon>
        <taxon>Tracheophyta</taxon>
        <taxon>Spermatophyta</taxon>
        <taxon>Magnoliopsida</taxon>
        <taxon>eudicotyledons</taxon>
        <taxon>Gunneridae</taxon>
        <taxon>Pentapetalae</taxon>
        <taxon>rosids</taxon>
        <taxon>fabids</taxon>
        <taxon>Malpighiales</taxon>
        <taxon>Erythroxylaceae</taxon>
        <taxon>Erythroxylum</taxon>
    </lineage>
</organism>
<evidence type="ECO:0000313" key="2">
    <source>
        <dbReference type="Proteomes" id="UP001159364"/>
    </source>
</evidence>
<keyword evidence="2" id="KW-1185">Reference proteome</keyword>
<dbReference type="EMBL" id="JAIWQS010000001">
    <property type="protein sequence ID" value="KAJ8775143.1"/>
    <property type="molecule type" value="Genomic_DNA"/>
</dbReference>